<keyword evidence="1" id="KW-0479">Metal-binding</keyword>
<dbReference type="AlphaFoldDB" id="A0A7S2UUK0"/>
<dbReference type="InterPro" id="IPR035892">
    <property type="entry name" value="C2_domain_sf"/>
</dbReference>
<keyword evidence="2" id="KW-0106">Calcium</keyword>
<dbReference type="Pfam" id="PF00168">
    <property type="entry name" value="C2"/>
    <property type="match status" value="1"/>
</dbReference>
<evidence type="ECO:0000313" key="4">
    <source>
        <dbReference type="EMBL" id="CAD9857870.1"/>
    </source>
</evidence>
<gene>
    <name evidence="4" type="ORF">FJAP1339_LOCUS386</name>
</gene>
<dbReference type="Gene3D" id="2.60.40.150">
    <property type="entry name" value="C2 domain"/>
    <property type="match status" value="1"/>
</dbReference>
<evidence type="ECO:0000259" key="3">
    <source>
        <dbReference type="PROSITE" id="PS50004"/>
    </source>
</evidence>
<sequence>MSQEIIHPPQPDKNKAKYVITVVEGKDIMKMDLIGHCDPYFILKYGDYEARTSIKQNCSAALWNERFHFQEIDDIHVLEIFGYDKDLLASEFFGKVNIELSRIPFDGWIIMWNEKRSGQKSAEVRIRIEYFDPQDDLFLPTQQRALCCFDGFVKILGQLFRHQGV</sequence>
<proteinExistence type="predicted"/>
<dbReference type="GO" id="GO:0005509">
    <property type="term" value="F:calcium ion binding"/>
    <property type="evidence" value="ECO:0007669"/>
    <property type="project" value="TreeGrafter"/>
</dbReference>
<evidence type="ECO:0000256" key="1">
    <source>
        <dbReference type="ARBA" id="ARBA00022723"/>
    </source>
</evidence>
<dbReference type="GO" id="GO:0016020">
    <property type="term" value="C:membrane"/>
    <property type="evidence" value="ECO:0007669"/>
    <property type="project" value="TreeGrafter"/>
</dbReference>
<reference evidence="4" key="1">
    <citation type="submission" date="2021-01" db="EMBL/GenBank/DDBJ databases">
        <authorList>
            <person name="Corre E."/>
            <person name="Pelletier E."/>
            <person name="Niang G."/>
            <person name="Scheremetjew M."/>
            <person name="Finn R."/>
            <person name="Kale V."/>
            <person name="Holt S."/>
            <person name="Cochrane G."/>
            <person name="Meng A."/>
            <person name="Brown T."/>
            <person name="Cohen L."/>
        </authorList>
    </citation>
    <scope>NUCLEOTIDE SEQUENCE</scope>
    <source>
        <strain evidence="4">CCMP1661</strain>
    </source>
</reference>
<feature type="domain" description="C2" evidence="3">
    <location>
        <begin position="1"/>
        <end position="113"/>
    </location>
</feature>
<protein>
    <recommendedName>
        <fullName evidence="3">C2 domain-containing protein</fullName>
    </recommendedName>
</protein>
<name>A0A7S2UUK0_9STRA</name>
<dbReference type="PROSITE" id="PS50004">
    <property type="entry name" value="C2"/>
    <property type="match status" value="1"/>
</dbReference>
<dbReference type="InterPro" id="IPR000008">
    <property type="entry name" value="C2_dom"/>
</dbReference>
<dbReference type="SMART" id="SM00239">
    <property type="entry name" value="C2"/>
    <property type="match status" value="1"/>
</dbReference>
<organism evidence="4">
    <name type="scientific">Fibrocapsa japonica</name>
    <dbReference type="NCBI Taxonomy" id="94617"/>
    <lineage>
        <taxon>Eukaryota</taxon>
        <taxon>Sar</taxon>
        <taxon>Stramenopiles</taxon>
        <taxon>Ochrophyta</taxon>
        <taxon>Raphidophyceae</taxon>
        <taxon>Chattonellales</taxon>
        <taxon>Chattonellaceae</taxon>
        <taxon>Fibrocapsa</taxon>
    </lineage>
</organism>
<evidence type="ECO:0000256" key="2">
    <source>
        <dbReference type="ARBA" id="ARBA00022837"/>
    </source>
</evidence>
<dbReference type="PANTHER" id="PTHR45911">
    <property type="entry name" value="C2 DOMAIN-CONTAINING PROTEIN"/>
    <property type="match status" value="1"/>
</dbReference>
<accession>A0A7S2UUK0</accession>
<dbReference type="PANTHER" id="PTHR45911:SF4">
    <property type="entry name" value="MULTIPLE C2 AND TRANSMEMBRANE DOMAIN-CONTAINING PROTEIN"/>
    <property type="match status" value="1"/>
</dbReference>
<dbReference type="EMBL" id="HBHR01001146">
    <property type="protein sequence ID" value="CAD9857870.1"/>
    <property type="molecule type" value="Transcribed_RNA"/>
</dbReference>
<dbReference type="SUPFAM" id="SSF49562">
    <property type="entry name" value="C2 domain (Calcium/lipid-binding domain, CaLB)"/>
    <property type="match status" value="1"/>
</dbReference>